<evidence type="ECO:0000313" key="3">
    <source>
        <dbReference type="Proteomes" id="UP000006564"/>
    </source>
</evidence>
<sequence>MNPAPTVSDDHSPVSFQRQIAKCSCLRGSSFAKPPSGGQEVTGRGTRYLRDLQKQAYNWQRASGVKRSWDSAFKIGDEVDEESTVHDDQVAAEVVDPQSRGSSASQGSEFTCNIWTSPFTLPSTVIKDPHKEQRNWSSSAIHVYDVTQADTGNSLASPDLGMVPHSSTDGHDDREA</sequence>
<dbReference type="KEGG" id="aor:AO090113000183"/>
<dbReference type="AlphaFoldDB" id="Q2U5E0"/>
<keyword evidence="3" id="KW-1185">Reference proteome</keyword>
<dbReference type="EMBL" id="AP007166">
    <property type="protein sequence ID" value="BAE63225.1"/>
    <property type="molecule type" value="Genomic_DNA"/>
</dbReference>
<evidence type="ECO:0000256" key="1">
    <source>
        <dbReference type="SAM" id="MobiDB-lite"/>
    </source>
</evidence>
<dbReference type="RefSeq" id="XP_023092644.1">
    <property type="nucleotide sequence ID" value="XM_023237859.1"/>
</dbReference>
<evidence type="ECO:0000313" key="2">
    <source>
        <dbReference type="EMBL" id="BAE63225.1"/>
    </source>
</evidence>
<dbReference type="HOGENOM" id="CLU_1524818_0_0_1"/>
<reference evidence="2 3" key="1">
    <citation type="journal article" date="2005" name="Nature">
        <title>Genome sequencing and analysis of Aspergillus oryzae.</title>
        <authorList>
            <person name="Machida M."/>
            <person name="Asai K."/>
            <person name="Sano M."/>
            <person name="Tanaka T."/>
            <person name="Kumagai T."/>
            <person name="Terai G."/>
            <person name="Kusumoto K."/>
            <person name="Arima T."/>
            <person name="Akita O."/>
            <person name="Kashiwagi Y."/>
            <person name="Abe K."/>
            <person name="Gomi K."/>
            <person name="Horiuchi H."/>
            <person name="Kitamoto K."/>
            <person name="Kobayashi T."/>
            <person name="Takeuchi M."/>
            <person name="Denning D.W."/>
            <person name="Galagan J.E."/>
            <person name="Nierman W.C."/>
            <person name="Yu J."/>
            <person name="Archer D.B."/>
            <person name="Bennett J.W."/>
            <person name="Bhatnagar D."/>
            <person name="Cleveland T.E."/>
            <person name="Fedorova N.D."/>
            <person name="Gotoh O."/>
            <person name="Horikawa H."/>
            <person name="Hosoyama A."/>
            <person name="Ichinomiya M."/>
            <person name="Igarashi R."/>
            <person name="Iwashita K."/>
            <person name="Juvvadi P.R."/>
            <person name="Kato M."/>
            <person name="Kato Y."/>
            <person name="Kin T."/>
            <person name="Kokubun A."/>
            <person name="Maeda H."/>
            <person name="Maeyama N."/>
            <person name="Maruyama J."/>
            <person name="Nagasaki H."/>
            <person name="Nakajima T."/>
            <person name="Oda K."/>
            <person name="Okada K."/>
            <person name="Paulsen I."/>
            <person name="Sakamoto K."/>
            <person name="Sawano T."/>
            <person name="Takahashi M."/>
            <person name="Takase K."/>
            <person name="Terabayashi Y."/>
            <person name="Wortman J."/>
            <person name="Yamada O."/>
            <person name="Yamagata Y."/>
            <person name="Anazawa H."/>
            <person name="Hata Y."/>
            <person name="Koide Y."/>
            <person name="Komori T."/>
            <person name="Koyama Y."/>
            <person name="Minetoki T."/>
            <person name="Suharnan S."/>
            <person name="Tanaka A."/>
            <person name="Isono K."/>
            <person name="Kuhara S."/>
            <person name="Ogasawara N."/>
            <person name="Kikuchi H."/>
        </authorList>
    </citation>
    <scope>NUCLEOTIDE SEQUENCE [LARGE SCALE GENOMIC DNA]</scope>
    <source>
        <strain evidence="3">ATCC 42149 / RIB 40</strain>
    </source>
</reference>
<feature type="region of interest" description="Disordered" evidence="1">
    <location>
        <begin position="151"/>
        <end position="176"/>
    </location>
</feature>
<protein>
    <submittedName>
        <fullName evidence="2">DNA, SC113</fullName>
    </submittedName>
</protein>
<name>Q2U5E0_ASPOR</name>
<dbReference type="Proteomes" id="UP000006564">
    <property type="component" value="Chromosome 5"/>
</dbReference>
<proteinExistence type="predicted"/>
<accession>Q2U5E0</accession>
<gene>
    <name evidence="2" type="ORF">AO090113000183</name>
</gene>
<dbReference type="GeneID" id="5996005"/>
<organism evidence="2 3">
    <name type="scientific">Aspergillus oryzae (strain ATCC 42149 / RIB 40)</name>
    <name type="common">Yellow koji mold</name>
    <dbReference type="NCBI Taxonomy" id="510516"/>
    <lineage>
        <taxon>Eukaryota</taxon>
        <taxon>Fungi</taxon>
        <taxon>Dikarya</taxon>
        <taxon>Ascomycota</taxon>
        <taxon>Pezizomycotina</taxon>
        <taxon>Eurotiomycetes</taxon>
        <taxon>Eurotiomycetidae</taxon>
        <taxon>Eurotiales</taxon>
        <taxon>Aspergillaceae</taxon>
        <taxon>Aspergillus</taxon>
        <taxon>Aspergillus subgen. Circumdati</taxon>
    </lineage>
</organism>
<dbReference type="EMBL" id="BA000053">
    <property type="protein sequence ID" value="BAE63225.1"/>
    <property type="molecule type" value="Genomic_DNA"/>
</dbReference>